<accession>A0A6A6CE12</accession>
<protein>
    <submittedName>
        <fullName evidence="3">Uncharacterized protein</fullName>
    </submittedName>
</protein>
<dbReference type="AlphaFoldDB" id="A0A6A6CE12"/>
<feature type="compositionally biased region" description="Basic and acidic residues" evidence="1">
    <location>
        <begin position="264"/>
        <end position="276"/>
    </location>
</feature>
<proteinExistence type="predicted"/>
<evidence type="ECO:0000313" key="4">
    <source>
        <dbReference type="Proteomes" id="UP000799537"/>
    </source>
</evidence>
<dbReference type="RefSeq" id="XP_033666234.1">
    <property type="nucleotide sequence ID" value="XM_033807126.1"/>
</dbReference>
<feature type="region of interest" description="Disordered" evidence="1">
    <location>
        <begin position="256"/>
        <end position="276"/>
    </location>
</feature>
<evidence type="ECO:0000256" key="2">
    <source>
        <dbReference type="SAM" id="SignalP"/>
    </source>
</evidence>
<feature type="chain" id="PRO_5025496640" evidence="2">
    <location>
        <begin position="24"/>
        <end position="410"/>
    </location>
</feature>
<dbReference type="EMBL" id="ML993600">
    <property type="protein sequence ID" value="KAF2165345.1"/>
    <property type="molecule type" value="Genomic_DNA"/>
</dbReference>
<dbReference type="OrthoDB" id="3937708at2759"/>
<dbReference type="GeneID" id="54560398"/>
<organism evidence="3 4">
    <name type="scientific">Zasmidium cellare ATCC 36951</name>
    <dbReference type="NCBI Taxonomy" id="1080233"/>
    <lineage>
        <taxon>Eukaryota</taxon>
        <taxon>Fungi</taxon>
        <taxon>Dikarya</taxon>
        <taxon>Ascomycota</taxon>
        <taxon>Pezizomycotina</taxon>
        <taxon>Dothideomycetes</taxon>
        <taxon>Dothideomycetidae</taxon>
        <taxon>Mycosphaerellales</taxon>
        <taxon>Mycosphaerellaceae</taxon>
        <taxon>Zasmidium</taxon>
    </lineage>
</organism>
<dbReference type="Proteomes" id="UP000799537">
    <property type="component" value="Unassembled WGS sequence"/>
</dbReference>
<keyword evidence="4" id="KW-1185">Reference proteome</keyword>
<evidence type="ECO:0000256" key="1">
    <source>
        <dbReference type="SAM" id="MobiDB-lite"/>
    </source>
</evidence>
<evidence type="ECO:0000313" key="3">
    <source>
        <dbReference type="EMBL" id="KAF2165345.1"/>
    </source>
</evidence>
<sequence length="410" mass="43311">MSFIKASSALALSLYALRTSAGAAPATYPTCESYGVDFQTGGTYFQNASSTDDFTFVSMFEQCQNDTATNILVDPNGDEYQCSDTPLQPDDTNQLSTCPMAKDDMWSGAWSVIVLSNNGQADPIAYERDFELVVGTPVTVTYTPTITASITTTPLTTTTIITTTTSSVTTTSTVTQPAKTRKPTTTITPSPITSTKIWTLGTIKTTAFAISPVIRTSTITQSCSFSTQAFRDPFLTWTPTLLPSSLASSFSAASATATTTAPPSRRDSPMGRRVPADRAARIAARKERLAAAGLDRRGLDVATTTVTDLNTADYTTITSTITAATSTVSLTSVITQITTLTSVTTVLQGTTTLPVVSITLPTPTKTALRMTVITSIVATVTKSPTYTVWQHTAASTATDICTIKGGRMVG</sequence>
<reference evidence="3" key="1">
    <citation type="journal article" date="2020" name="Stud. Mycol.">
        <title>101 Dothideomycetes genomes: a test case for predicting lifestyles and emergence of pathogens.</title>
        <authorList>
            <person name="Haridas S."/>
            <person name="Albert R."/>
            <person name="Binder M."/>
            <person name="Bloem J."/>
            <person name="Labutti K."/>
            <person name="Salamov A."/>
            <person name="Andreopoulos B."/>
            <person name="Baker S."/>
            <person name="Barry K."/>
            <person name="Bills G."/>
            <person name="Bluhm B."/>
            <person name="Cannon C."/>
            <person name="Castanera R."/>
            <person name="Culley D."/>
            <person name="Daum C."/>
            <person name="Ezra D."/>
            <person name="Gonzalez J."/>
            <person name="Henrissat B."/>
            <person name="Kuo A."/>
            <person name="Liang C."/>
            <person name="Lipzen A."/>
            <person name="Lutzoni F."/>
            <person name="Magnuson J."/>
            <person name="Mondo S."/>
            <person name="Nolan M."/>
            <person name="Ohm R."/>
            <person name="Pangilinan J."/>
            <person name="Park H.-J."/>
            <person name="Ramirez L."/>
            <person name="Alfaro M."/>
            <person name="Sun H."/>
            <person name="Tritt A."/>
            <person name="Yoshinaga Y."/>
            <person name="Zwiers L.-H."/>
            <person name="Turgeon B."/>
            <person name="Goodwin S."/>
            <person name="Spatafora J."/>
            <person name="Crous P."/>
            <person name="Grigoriev I."/>
        </authorList>
    </citation>
    <scope>NUCLEOTIDE SEQUENCE</scope>
    <source>
        <strain evidence="3">ATCC 36951</strain>
    </source>
</reference>
<feature type="signal peptide" evidence="2">
    <location>
        <begin position="1"/>
        <end position="23"/>
    </location>
</feature>
<gene>
    <name evidence="3" type="ORF">M409DRAFT_24194</name>
</gene>
<keyword evidence="2" id="KW-0732">Signal</keyword>
<name>A0A6A6CE12_ZASCE</name>